<evidence type="ECO:0000313" key="2">
    <source>
        <dbReference type="Proteomes" id="UP000031668"/>
    </source>
</evidence>
<dbReference type="Proteomes" id="UP000031668">
    <property type="component" value="Unassembled WGS sequence"/>
</dbReference>
<dbReference type="AlphaFoldDB" id="A0A0C2IKI2"/>
<dbReference type="OrthoDB" id="6743767at2759"/>
<accession>A0A0C2IKI2</accession>
<proteinExistence type="predicted"/>
<dbReference type="EMBL" id="JWZT01003671">
    <property type="protein sequence ID" value="KII65924.1"/>
    <property type="molecule type" value="Genomic_DNA"/>
</dbReference>
<evidence type="ECO:0000313" key="1">
    <source>
        <dbReference type="EMBL" id="KII65924.1"/>
    </source>
</evidence>
<reference evidence="1 2" key="1">
    <citation type="journal article" date="2014" name="Genome Biol. Evol.">
        <title>The genome of the myxosporean Thelohanellus kitauei shows adaptations to nutrient acquisition within its fish host.</title>
        <authorList>
            <person name="Yang Y."/>
            <person name="Xiong J."/>
            <person name="Zhou Z."/>
            <person name="Huo F."/>
            <person name="Miao W."/>
            <person name="Ran C."/>
            <person name="Liu Y."/>
            <person name="Zhang J."/>
            <person name="Feng J."/>
            <person name="Wang M."/>
            <person name="Wang M."/>
            <person name="Wang L."/>
            <person name="Yao B."/>
        </authorList>
    </citation>
    <scope>NUCLEOTIDE SEQUENCE [LARGE SCALE GENOMIC DNA]</scope>
    <source>
        <strain evidence="1">Wuqing</strain>
    </source>
</reference>
<comment type="caution">
    <text evidence="1">The sequence shown here is derived from an EMBL/GenBank/DDBJ whole genome shotgun (WGS) entry which is preliminary data.</text>
</comment>
<name>A0A0C2IKI2_THEKT</name>
<organism evidence="1 2">
    <name type="scientific">Thelohanellus kitauei</name>
    <name type="common">Myxosporean</name>
    <dbReference type="NCBI Taxonomy" id="669202"/>
    <lineage>
        <taxon>Eukaryota</taxon>
        <taxon>Metazoa</taxon>
        <taxon>Cnidaria</taxon>
        <taxon>Myxozoa</taxon>
        <taxon>Myxosporea</taxon>
        <taxon>Bivalvulida</taxon>
        <taxon>Platysporina</taxon>
        <taxon>Myxobolidae</taxon>
        <taxon>Thelohanellus</taxon>
    </lineage>
</organism>
<protein>
    <submittedName>
        <fullName evidence="1">Uncharacterized protein</fullName>
    </submittedName>
</protein>
<dbReference type="PANTHER" id="PTHR45913">
    <property type="entry name" value="EPM2A-INTERACTING PROTEIN 1"/>
    <property type="match status" value="1"/>
</dbReference>
<keyword evidence="2" id="KW-1185">Reference proteome</keyword>
<dbReference type="PANTHER" id="PTHR45913:SF5">
    <property type="entry name" value="GENERAL TRANSCRIPTION FACTOR II-I REPEAT DOMAIN-CONTAINING PROTEIN 2A-LIKE PROTEIN"/>
    <property type="match status" value="1"/>
</dbReference>
<gene>
    <name evidence="1" type="ORF">RF11_11173</name>
</gene>
<sequence length="290" mass="32813">MISSHVLSDCSQCQSLCQNSITSEDIMNLVMVDLKSTQERYDKIKLPSEKYLNYVISHRLAFTLKPFSDREMIKECMSLKAELICSDKRQAFATIGMSKNTIAERVMDVARDRDIEIDESTYITDIYQPAYFIRGQAVSLVTDGAPQIAGRKVGIATKLKEKPQQLNAMSDFPDFNCIGNIMNMVVKTVSCIRAKGLNNIQFNSILDEVGSSYDCHIIRKLDSFTKMKIFINMKGCPVSELSDNTYLTDFDFLIDIMAHIIKLNRKTKGGNKLETDLNESICSFESNLEL</sequence>